<proteinExistence type="predicted"/>
<dbReference type="EMBL" id="CAJVCE010000008">
    <property type="protein sequence ID" value="CAG7643842.1"/>
    <property type="molecule type" value="Genomic_DNA"/>
</dbReference>
<dbReference type="PANTHER" id="PTHR43280">
    <property type="entry name" value="ARAC-FAMILY TRANSCRIPTIONAL REGULATOR"/>
    <property type="match status" value="1"/>
</dbReference>
<dbReference type="Proteomes" id="UP000730618">
    <property type="component" value="Unassembled WGS sequence"/>
</dbReference>
<name>A0ABM8VIE0_9BACL</name>
<dbReference type="Pfam" id="PF12833">
    <property type="entry name" value="HTH_18"/>
    <property type="match status" value="1"/>
</dbReference>
<evidence type="ECO:0000313" key="3">
    <source>
        <dbReference type="EMBL" id="CAG7643842.1"/>
    </source>
</evidence>
<keyword evidence="1" id="KW-0238">DNA-binding</keyword>
<dbReference type="SMART" id="SM00342">
    <property type="entry name" value="HTH_ARAC"/>
    <property type="match status" value="1"/>
</dbReference>
<gene>
    <name evidence="3" type="primary">rhaR_51</name>
    <name evidence="3" type="ORF">PAECIP111802_03088</name>
</gene>
<sequence>MNFPILHEKLRYENPLVPMRIFLHQKPDGYLNFWHCHKQIEMLYILEGGLDVYIDKEMYPLMQGDLVIIGSNELHQDYSRLVKYFVFQFDFQQYIDPANAQYIKFFLRMNLPLSKLNYIFAENAAAKQAVIQSIEHIYKEASDKQSGYELAISMHIRQIFLTLLRSDTRNILQIHDQKEFNRLKPVLDFIEQNLNRKLEIKDACAIANISYHHFIKCFKKVTGMSFVDYVNDRRIKMAERILLTEDISNEQVAELIGMENMGHFYKIFRRFNQCSPNEFRKKMMEWGRP</sequence>
<dbReference type="PANTHER" id="PTHR43280:SF34">
    <property type="entry name" value="ARAC-FAMILY TRANSCRIPTIONAL REGULATOR"/>
    <property type="match status" value="1"/>
</dbReference>
<feature type="domain" description="HTH araC/xylS-type" evidence="2">
    <location>
        <begin position="184"/>
        <end position="282"/>
    </location>
</feature>
<accession>A0ABM8VIE0</accession>
<evidence type="ECO:0000259" key="2">
    <source>
        <dbReference type="PROSITE" id="PS01124"/>
    </source>
</evidence>
<dbReference type="PROSITE" id="PS01124">
    <property type="entry name" value="HTH_ARAC_FAMILY_2"/>
    <property type="match status" value="1"/>
</dbReference>
<comment type="caution">
    <text evidence="3">The sequence shown here is derived from an EMBL/GenBank/DDBJ whole genome shotgun (WGS) entry which is preliminary data.</text>
</comment>
<dbReference type="RefSeq" id="WP_218099419.1">
    <property type="nucleotide sequence ID" value="NZ_CAJVCE010000008.1"/>
</dbReference>
<organism evidence="3 4">
    <name type="scientific">Paenibacillus allorhizosphaerae</name>
    <dbReference type="NCBI Taxonomy" id="2849866"/>
    <lineage>
        <taxon>Bacteria</taxon>
        <taxon>Bacillati</taxon>
        <taxon>Bacillota</taxon>
        <taxon>Bacilli</taxon>
        <taxon>Bacillales</taxon>
        <taxon>Paenibacillaceae</taxon>
        <taxon>Paenibacillus</taxon>
    </lineage>
</organism>
<keyword evidence="4" id="KW-1185">Reference proteome</keyword>
<evidence type="ECO:0000313" key="4">
    <source>
        <dbReference type="Proteomes" id="UP000730618"/>
    </source>
</evidence>
<dbReference type="InterPro" id="IPR018060">
    <property type="entry name" value="HTH_AraC"/>
</dbReference>
<evidence type="ECO:0000256" key="1">
    <source>
        <dbReference type="ARBA" id="ARBA00023125"/>
    </source>
</evidence>
<dbReference type="InterPro" id="IPR013096">
    <property type="entry name" value="Cupin_2"/>
</dbReference>
<protein>
    <submittedName>
        <fullName evidence="3">HTH-type transcriptional activator RhaR</fullName>
    </submittedName>
</protein>
<reference evidence="3 4" key="1">
    <citation type="submission" date="2021-06" db="EMBL/GenBank/DDBJ databases">
        <authorList>
            <person name="Criscuolo A."/>
        </authorList>
    </citation>
    <scope>NUCLEOTIDE SEQUENCE [LARGE SCALE GENOMIC DNA]</scope>
    <source>
        <strain evidence="4">CIP 111802</strain>
    </source>
</reference>
<dbReference type="Pfam" id="PF07883">
    <property type="entry name" value="Cupin_2"/>
    <property type="match status" value="1"/>
</dbReference>